<sequence length="303" mass="32503">MSGLRRSARVASTSQAKAEQQTAAATTTAPPPAKKAKTEPKGEPEGEEEAEITHEIEIGDKIPDLTLLNQDEKEINLPTVAKEHKYVVIFAYPKASTPGCTRQVCGFQKNFQFLTDKNVAVFGLSADTPHNQKNFQTKQHVEYDLLSDPKRELIGSLGAKKQPSGIKRSHWIFVDGVLKVKRLQISPEQSVDGAKEEIEQFIAEANGDKGGSNGGDGVVDNGVKDEPAANSDAAKLVNHVTSIPEGANPSQLDTSKEEESNPSGDTSGGVSEGKSKEQEQKDNALLSSEQPAEVITEATTTTI</sequence>
<dbReference type="InterPro" id="IPR013766">
    <property type="entry name" value="Thioredoxin_domain"/>
</dbReference>
<evidence type="ECO:0000256" key="9">
    <source>
        <dbReference type="ARBA" id="ARBA00023284"/>
    </source>
</evidence>
<dbReference type="GO" id="GO:0045454">
    <property type="term" value="P:cell redox homeostasis"/>
    <property type="evidence" value="ECO:0007669"/>
    <property type="project" value="EnsemblFungi"/>
</dbReference>
<keyword evidence="5" id="KW-0049">Antioxidant</keyword>
<evidence type="ECO:0000256" key="2">
    <source>
        <dbReference type="ARBA" id="ARBA00011245"/>
    </source>
</evidence>
<evidence type="ECO:0000256" key="12">
    <source>
        <dbReference type="ARBA" id="ARBA00049091"/>
    </source>
</evidence>
<dbReference type="FunFam" id="3.40.30.10:FF:000157">
    <property type="entry name" value="DOT5p Nuclear thiol peroxidase"/>
    <property type="match status" value="1"/>
</dbReference>
<evidence type="ECO:0000256" key="6">
    <source>
        <dbReference type="ARBA" id="ARBA00023002"/>
    </source>
</evidence>
<dbReference type="EC" id="1.11.1.24" evidence="3"/>
<keyword evidence="9" id="KW-0676">Redox-active center</keyword>
<reference evidence="16" key="1">
    <citation type="submission" date="2020-03" db="EMBL/GenBank/DDBJ databases">
        <title>FDA dAtabase for Regulatory Grade micrObial Sequences (FDA-ARGOS): Supporting development and validation of Infectious Disease Dx tests.</title>
        <authorList>
            <person name="Campos J."/>
            <person name="Goldberg B."/>
            <person name="Tallon L."/>
            <person name="Sadzewicz L."/>
            <person name="Vavikolanu K."/>
            <person name="Mehta A."/>
            <person name="Aluvathingal J."/>
            <person name="Nadendla S."/>
            <person name="Nandy P."/>
            <person name="Geyer C."/>
            <person name="Yan Y."/>
            <person name="Sichtig H."/>
        </authorList>
    </citation>
    <scope>NUCLEOTIDE SEQUENCE [LARGE SCALE GENOMIC DNA]</scope>
    <source>
        <strain evidence="16">FDAARGOS_652</strain>
    </source>
</reference>
<comment type="caution">
    <text evidence="16">The sequence shown here is derived from an EMBL/GenBank/DDBJ whole genome shotgun (WGS) entry which is preliminary data.</text>
</comment>
<dbReference type="CDD" id="cd03017">
    <property type="entry name" value="PRX_BCP"/>
    <property type="match status" value="1"/>
</dbReference>
<dbReference type="InterPro" id="IPR036249">
    <property type="entry name" value="Thioredoxin-like_sf"/>
</dbReference>
<dbReference type="GO" id="GO:0008379">
    <property type="term" value="F:thioredoxin peroxidase activity"/>
    <property type="evidence" value="ECO:0007669"/>
    <property type="project" value="EnsemblFungi"/>
</dbReference>
<organism evidence="16 17">
    <name type="scientific">Candida parapsilosis</name>
    <name type="common">Yeast</name>
    <dbReference type="NCBI Taxonomy" id="5480"/>
    <lineage>
        <taxon>Eukaryota</taxon>
        <taxon>Fungi</taxon>
        <taxon>Dikarya</taxon>
        <taxon>Ascomycota</taxon>
        <taxon>Saccharomycotina</taxon>
        <taxon>Pichiomycetes</taxon>
        <taxon>Debaryomycetaceae</taxon>
        <taxon>Candida/Lodderomyces clade</taxon>
        <taxon>Candida</taxon>
    </lineage>
</organism>
<keyword evidence="6" id="KW-0560">Oxidoreductase</keyword>
<evidence type="ECO:0000256" key="11">
    <source>
        <dbReference type="ARBA" id="ARBA00038489"/>
    </source>
</evidence>
<dbReference type="InterPro" id="IPR050924">
    <property type="entry name" value="Peroxiredoxin_BCP/PrxQ"/>
</dbReference>
<comment type="subcellular location">
    <subcellularLocation>
        <location evidence="1">Nucleus</location>
    </subcellularLocation>
</comment>
<dbReference type="GO" id="GO:0005634">
    <property type="term" value="C:nucleus"/>
    <property type="evidence" value="ECO:0007669"/>
    <property type="project" value="UniProtKB-SubCell"/>
</dbReference>
<gene>
    <name evidence="16" type="ORF">FOB60_004348</name>
</gene>
<comment type="catalytic activity">
    <reaction evidence="12">
        <text>a hydroperoxide + [thioredoxin]-dithiol = an alcohol + [thioredoxin]-disulfide + H2O</text>
        <dbReference type="Rhea" id="RHEA:62620"/>
        <dbReference type="Rhea" id="RHEA-COMP:10698"/>
        <dbReference type="Rhea" id="RHEA-COMP:10700"/>
        <dbReference type="ChEBI" id="CHEBI:15377"/>
        <dbReference type="ChEBI" id="CHEBI:29950"/>
        <dbReference type="ChEBI" id="CHEBI:30879"/>
        <dbReference type="ChEBI" id="CHEBI:35924"/>
        <dbReference type="ChEBI" id="CHEBI:50058"/>
        <dbReference type="EC" id="1.11.1.24"/>
    </reaction>
</comment>
<evidence type="ECO:0000256" key="14">
    <source>
        <dbReference type="SAM" id="MobiDB-lite"/>
    </source>
</evidence>
<comment type="subunit">
    <text evidence="2">Monomer.</text>
</comment>
<evidence type="ECO:0000256" key="10">
    <source>
        <dbReference type="ARBA" id="ARBA00032824"/>
    </source>
</evidence>
<feature type="compositionally biased region" description="Basic and acidic residues" evidence="14">
    <location>
        <begin position="273"/>
        <end position="282"/>
    </location>
</feature>
<dbReference type="GO" id="GO:0005737">
    <property type="term" value="C:cytoplasm"/>
    <property type="evidence" value="ECO:0007669"/>
    <property type="project" value="TreeGrafter"/>
</dbReference>
<dbReference type="PROSITE" id="PS51352">
    <property type="entry name" value="THIOREDOXIN_2"/>
    <property type="match status" value="1"/>
</dbReference>
<comment type="similarity">
    <text evidence="11">Belongs to the peroxiredoxin family. BCP/PrxQ subfamily.</text>
</comment>
<evidence type="ECO:0000256" key="3">
    <source>
        <dbReference type="ARBA" id="ARBA00013017"/>
    </source>
</evidence>
<proteinExistence type="inferred from homology"/>
<accession>A0A8X7NJE9</accession>
<name>A0A8X7NJE9_CANPA</name>
<feature type="compositionally biased region" description="Low complexity" evidence="14">
    <location>
        <begin position="16"/>
        <end position="28"/>
    </location>
</feature>
<evidence type="ECO:0000313" key="16">
    <source>
        <dbReference type="EMBL" id="KAF6048965.1"/>
    </source>
</evidence>
<dbReference type="OrthoDB" id="338622at2759"/>
<protein>
    <recommendedName>
        <fullName evidence="3">thioredoxin-dependent peroxiredoxin</fullName>
        <ecNumber evidence="3">1.11.1.24</ecNumber>
    </recommendedName>
    <alternativeName>
        <fullName evidence="13">Nuclear thiol peroxidase</fullName>
    </alternativeName>
    <alternativeName>
        <fullName evidence="10">Thioredoxin peroxidase</fullName>
    </alternativeName>
</protein>
<feature type="compositionally biased region" description="Gly residues" evidence="14">
    <location>
        <begin position="208"/>
        <end position="217"/>
    </location>
</feature>
<evidence type="ECO:0000256" key="8">
    <source>
        <dbReference type="ARBA" id="ARBA00023242"/>
    </source>
</evidence>
<evidence type="ECO:0000313" key="17">
    <source>
        <dbReference type="Proteomes" id="UP000590412"/>
    </source>
</evidence>
<feature type="region of interest" description="Disordered" evidence="14">
    <location>
        <begin position="1"/>
        <end position="55"/>
    </location>
</feature>
<dbReference type="PANTHER" id="PTHR42801">
    <property type="entry name" value="THIOREDOXIN-DEPENDENT PEROXIDE REDUCTASE"/>
    <property type="match status" value="1"/>
</dbReference>
<keyword evidence="7" id="KW-1015">Disulfide bond</keyword>
<dbReference type="InterPro" id="IPR000866">
    <property type="entry name" value="AhpC/TSA"/>
</dbReference>
<keyword evidence="8" id="KW-0539">Nucleus</keyword>
<dbReference type="EMBL" id="JABWAB010000006">
    <property type="protein sequence ID" value="KAF6048965.1"/>
    <property type="molecule type" value="Genomic_DNA"/>
</dbReference>
<feature type="region of interest" description="Disordered" evidence="14">
    <location>
        <begin position="205"/>
        <end position="226"/>
    </location>
</feature>
<evidence type="ECO:0000256" key="5">
    <source>
        <dbReference type="ARBA" id="ARBA00022862"/>
    </source>
</evidence>
<feature type="region of interest" description="Disordered" evidence="14">
    <location>
        <begin position="242"/>
        <end position="303"/>
    </location>
</feature>
<evidence type="ECO:0000256" key="1">
    <source>
        <dbReference type="ARBA" id="ARBA00004123"/>
    </source>
</evidence>
<dbReference type="SUPFAM" id="SSF52833">
    <property type="entry name" value="Thioredoxin-like"/>
    <property type="match status" value="1"/>
</dbReference>
<dbReference type="Pfam" id="PF00578">
    <property type="entry name" value="AhpC-TSA"/>
    <property type="match status" value="1"/>
</dbReference>
<evidence type="ECO:0000256" key="7">
    <source>
        <dbReference type="ARBA" id="ARBA00023157"/>
    </source>
</evidence>
<dbReference type="PANTHER" id="PTHR42801:SF23">
    <property type="entry name" value="PEROXIREDOXIN DOT5"/>
    <property type="match status" value="1"/>
</dbReference>
<dbReference type="Gene3D" id="3.40.30.10">
    <property type="entry name" value="Glutaredoxin"/>
    <property type="match status" value="1"/>
</dbReference>
<evidence type="ECO:0000259" key="15">
    <source>
        <dbReference type="PROSITE" id="PS51352"/>
    </source>
</evidence>
<feature type="compositionally biased region" description="Low complexity" evidence="14">
    <location>
        <begin position="292"/>
        <end position="303"/>
    </location>
</feature>
<dbReference type="GO" id="GO:0034599">
    <property type="term" value="P:cellular response to oxidative stress"/>
    <property type="evidence" value="ECO:0007669"/>
    <property type="project" value="EnsemblFungi"/>
</dbReference>
<dbReference type="AlphaFoldDB" id="A0A8X7NJE9"/>
<keyword evidence="4" id="KW-0575">Peroxidase</keyword>
<dbReference type="Proteomes" id="UP000590412">
    <property type="component" value="Unassembled WGS sequence"/>
</dbReference>
<evidence type="ECO:0000256" key="13">
    <source>
        <dbReference type="ARBA" id="ARBA00077538"/>
    </source>
</evidence>
<feature type="domain" description="Thioredoxin" evidence="15">
    <location>
        <begin position="56"/>
        <end position="203"/>
    </location>
</feature>
<evidence type="ECO:0000256" key="4">
    <source>
        <dbReference type="ARBA" id="ARBA00022559"/>
    </source>
</evidence>